<dbReference type="SUPFAM" id="SSF81606">
    <property type="entry name" value="PP2C-like"/>
    <property type="match status" value="1"/>
</dbReference>
<dbReference type="Gene3D" id="3.30.450.40">
    <property type="match status" value="1"/>
</dbReference>
<evidence type="ECO:0000256" key="7">
    <source>
        <dbReference type="SAM" id="MobiDB-lite"/>
    </source>
</evidence>
<dbReference type="InterPro" id="IPR001932">
    <property type="entry name" value="PPM-type_phosphatase-like_dom"/>
</dbReference>
<dbReference type="Gene3D" id="3.30.565.10">
    <property type="entry name" value="Histidine kinase-like ATPase, C-terminal domain"/>
    <property type="match status" value="1"/>
</dbReference>
<comment type="caution">
    <text evidence="10">The sequence shown here is derived from an EMBL/GenBank/DDBJ whole genome shotgun (WGS) entry which is preliminary data.</text>
</comment>
<protein>
    <submittedName>
        <fullName evidence="10">SpoIIE family protein phosphatase/ATP-binding protein</fullName>
    </submittedName>
</protein>
<dbReference type="Proteomes" id="UP001500610">
    <property type="component" value="Unassembled WGS sequence"/>
</dbReference>
<evidence type="ECO:0000256" key="4">
    <source>
        <dbReference type="ARBA" id="ARBA00022801"/>
    </source>
</evidence>
<keyword evidence="11" id="KW-1185">Reference proteome</keyword>
<dbReference type="Pfam" id="PF13581">
    <property type="entry name" value="HATPase_c_2"/>
    <property type="match status" value="1"/>
</dbReference>
<dbReference type="CDD" id="cd16936">
    <property type="entry name" value="HATPase_RsbW-like"/>
    <property type="match status" value="1"/>
</dbReference>
<dbReference type="InterPro" id="IPR003594">
    <property type="entry name" value="HATPase_dom"/>
</dbReference>
<comment type="subcellular location">
    <subcellularLocation>
        <location evidence="1">Cell membrane</location>
        <topology evidence="1">Multi-pass membrane protein</topology>
    </subcellularLocation>
</comment>
<evidence type="ECO:0000313" key="11">
    <source>
        <dbReference type="Proteomes" id="UP001500610"/>
    </source>
</evidence>
<dbReference type="Gene3D" id="3.60.40.10">
    <property type="entry name" value="PPM-type phosphatase domain"/>
    <property type="match status" value="1"/>
</dbReference>
<dbReference type="InterPro" id="IPR036890">
    <property type="entry name" value="HATPase_C_sf"/>
</dbReference>
<accession>A0ABP9I843</accession>
<keyword evidence="4" id="KW-0378">Hydrolase</keyword>
<dbReference type="InterPro" id="IPR052016">
    <property type="entry name" value="Bact_Sigma-Reg"/>
</dbReference>
<proteinExistence type="predicted"/>
<evidence type="ECO:0000256" key="3">
    <source>
        <dbReference type="ARBA" id="ARBA00022692"/>
    </source>
</evidence>
<feature type="domain" description="PPM-type phosphatase" evidence="9">
    <location>
        <begin position="528"/>
        <end position="749"/>
    </location>
</feature>
<dbReference type="SMART" id="SM00331">
    <property type="entry name" value="PP2C_SIG"/>
    <property type="match status" value="1"/>
</dbReference>
<dbReference type="InterPro" id="IPR003018">
    <property type="entry name" value="GAF"/>
</dbReference>
<dbReference type="InterPro" id="IPR033463">
    <property type="entry name" value="sCache_3"/>
</dbReference>
<dbReference type="InterPro" id="IPR000014">
    <property type="entry name" value="PAS"/>
</dbReference>
<dbReference type="Pfam" id="PF13188">
    <property type="entry name" value="PAS_8"/>
    <property type="match status" value="1"/>
</dbReference>
<feature type="domain" description="GAF" evidence="8">
    <location>
        <begin position="341"/>
        <end position="510"/>
    </location>
</feature>
<dbReference type="EMBL" id="BAABIV010000013">
    <property type="protein sequence ID" value="GAA4990354.1"/>
    <property type="molecule type" value="Genomic_DNA"/>
</dbReference>
<evidence type="ECO:0000256" key="5">
    <source>
        <dbReference type="ARBA" id="ARBA00022989"/>
    </source>
</evidence>
<keyword evidence="6" id="KW-0472">Membrane</keyword>
<evidence type="ECO:0000313" key="10">
    <source>
        <dbReference type="EMBL" id="GAA4990354.1"/>
    </source>
</evidence>
<keyword evidence="3" id="KW-0812">Transmembrane</keyword>
<sequence length="901" mass="95851">MRPFPGTRSVVGRMLLLQVAIVLLLTVGAVAWTVLMFRRDAADDAARHSLGVAESFAQAPGMVAALRSDDPEAVLQPRVDAVEEGSDVDFVSVYDERGIRQTRPEPGVTTERLTPSSLATLLAGQAVQGHHAGPRGEVVRTAVPIRDGGGTVVGAVNVGVLERNAGAQVAQQLPALLGTAAAAVVATTAGTTLVGRRLMRRTRGLSTTEIMRLYEHHDAVLHAAREGVVIADDRRRLLLVNDEAQRLLDLPARFQGRPVGELPLAAPVAELLCTGREASDEVHLVGSRVLSVNQRSLDRYGVPSGTVMTLRDSTELQEVSGRAEAAAARLGVLYEASVAIGTTLSVTRTAEELAEVAVPRFADHVTVDLAEAVLRGNEPPAGVPRLRRVAVAPTGPGSGLRPVGEPIGVRPRGPQAAGMASRQAVLSSDVRGTPGPWAQSTEDARRMLDQGFHSLITAPLGTGGSVLGVADFWRSGDSRPFDADDLALVSELAAHTAICVDNARRYTREHALAETLQRSLLPHSLPDQSLVDVAHRYLPARDGVGGDWFDVIPLPGARVALVVGDVVGHGLHAAATMGRLRTAVHNFSALDLPPDELLGHLDELASRIDGAAGAEGDGDGFTGATCLYAVYDATSGACVLARSGHPEPALVHPDGTVEYLEVPVSPPLGLGGGIPFETAEVTLAEGSRLVLYTDGLVEDRVRGIDAGLEALRKALAHQDRSSEETCQDVLDALLPARSNDDVALLVARTRRLDPSRVAQWDVPEDPAVVAGVRADVTRQLDAWGLDETLVFNTELMISELVTNAIRYATGPIRLRVLTYHDNLVCEVADGSSTSPHLRRAATTDEGGRGLFLVAQFARRWGTRYTARGKVIWTEQSLHRPSPEVQEATADELLDQWNDAAW</sequence>
<dbReference type="SUPFAM" id="SSF55781">
    <property type="entry name" value="GAF domain-like"/>
    <property type="match status" value="1"/>
</dbReference>
<evidence type="ECO:0000256" key="2">
    <source>
        <dbReference type="ARBA" id="ARBA00022475"/>
    </source>
</evidence>
<dbReference type="PANTHER" id="PTHR43156:SF2">
    <property type="entry name" value="STAGE II SPORULATION PROTEIN E"/>
    <property type="match status" value="1"/>
</dbReference>
<evidence type="ECO:0000256" key="6">
    <source>
        <dbReference type="ARBA" id="ARBA00023136"/>
    </source>
</evidence>
<dbReference type="InterPro" id="IPR029151">
    <property type="entry name" value="Sensor-like_sf"/>
</dbReference>
<dbReference type="PANTHER" id="PTHR43156">
    <property type="entry name" value="STAGE II SPORULATION PROTEIN E-RELATED"/>
    <property type="match status" value="1"/>
</dbReference>
<organism evidence="10 11">
    <name type="scientific">Streptomyces hyderabadensis</name>
    <dbReference type="NCBI Taxonomy" id="598549"/>
    <lineage>
        <taxon>Bacteria</taxon>
        <taxon>Bacillati</taxon>
        <taxon>Actinomycetota</taxon>
        <taxon>Actinomycetes</taxon>
        <taxon>Kitasatosporales</taxon>
        <taxon>Streptomycetaceae</taxon>
        <taxon>Streptomyces</taxon>
    </lineage>
</organism>
<dbReference type="Gene3D" id="3.30.450.20">
    <property type="entry name" value="PAS domain"/>
    <property type="match status" value="2"/>
</dbReference>
<reference evidence="11" key="1">
    <citation type="journal article" date="2019" name="Int. J. Syst. Evol. Microbiol.">
        <title>The Global Catalogue of Microorganisms (GCM) 10K type strain sequencing project: providing services to taxonomists for standard genome sequencing and annotation.</title>
        <authorList>
            <consortium name="The Broad Institute Genomics Platform"/>
            <consortium name="The Broad Institute Genome Sequencing Center for Infectious Disease"/>
            <person name="Wu L."/>
            <person name="Ma J."/>
        </authorList>
    </citation>
    <scope>NUCLEOTIDE SEQUENCE [LARGE SCALE GENOMIC DNA]</scope>
    <source>
        <strain evidence="11">JCM 17657</strain>
    </source>
</reference>
<keyword evidence="2" id="KW-1003">Cell membrane</keyword>
<feature type="region of interest" description="Disordered" evidence="7">
    <location>
        <begin position="392"/>
        <end position="415"/>
    </location>
</feature>
<dbReference type="Pfam" id="PF01590">
    <property type="entry name" value="GAF"/>
    <property type="match status" value="1"/>
</dbReference>
<dbReference type="SMART" id="SM00065">
    <property type="entry name" value="GAF"/>
    <property type="match status" value="1"/>
</dbReference>
<name>A0ABP9I843_9ACTN</name>
<dbReference type="InterPro" id="IPR036457">
    <property type="entry name" value="PPM-type-like_dom_sf"/>
</dbReference>
<dbReference type="Pfam" id="PF07228">
    <property type="entry name" value="SpoIIE"/>
    <property type="match status" value="1"/>
</dbReference>
<dbReference type="InterPro" id="IPR029016">
    <property type="entry name" value="GAF-like_dom_sf"/>
</dbReference>
<evidence type="ECO:0000259" key="8">
    <source>
        <dbReference type="SMART" id="SM00065"/>
    </source>
</evidence>
<dbReference type="SUPFAM" id="SSF103190">
    <property type="entry name" value="Sensory domain-like"/>
    <property type="match status" value="1"/>
</dbReference>
<gene>
    <name evidence="10" type="ORF">GCM10023257_33330</name>
</gene>
<evidence type="ECO:0000259" key="9">
    <source>
        <dbReference type="SMART" id="SM00331"/>
    </source>
</evidence>
<dbReference type="Pfam" id="PF17203">
    <property type="entry name" value="sCache_3_2"/>
    <property type="match status" value="1"/>
</dbReference>
<keyword evidence="5" id="KW-1133">Transmembrane helix</keyword>
<dbReference type="SUPFAM" id="SSF55874">
    <property type="entry name" value="ATPase domain of HSP90 chaperone/DNA topoisomerase II/histidine kinase"/>
    <property type="match status" value="1"/>
</dbReference>
<evidence type="ECO:0000256" key="1">
    <source>
        <dbReference type="ARBA" id="ARBA00004651"/>
    </source>
</evidence>